<dbReference type="PANTHER" id="PTHR31503">
    <property type="entry name" value="VACUOLAR CALCIUM ION TRANSPORTER"/>
    <property type="match status" value="1"/>
</dbReference>
<feature type="transmembrane region" description="Helical" evidence="9">
    <location>
        <begin position="262"/>
        <end position="284"/>
    </location>
</feature>
<evidence type="ECO:0000256" key="4">
    <source>
        <dbReference type="ARBA" id="ARBA00022692"/>
    </source>
</evidence>
<comment type="caution">
    <text evidence="11">The sequence shown here is derived from an EMBL/GenBank/DDBJ whole genome shotgun (WGS) entry which is preliminary data.</text>
</comment>
<dbReference type="Pfam" id="PF01699">
    <property type="entry name" value="Na_Ca_ex"/>
    <property type="match status" value="2"/>
</dbReference>
<comment type="subcellular location">
    <subcellularLocation>
        <location evidence="1">Endomembrane system</location>
        <topology evidence="1">Multi-pass membrane protein</topology>
    </subcellularLocation>
</comment>
<dbReference type="InterPro" id="IPR004713">
    <property type="entry name" value="CaH_exchang"/>
</dbReference>
<keyword evidence="5 9" id="KW-0106">Calcium</keyword>
<evidence type="ECO:0000256" key="9">
    <source>
        <dbReference type="RuleBase" id="RU365028"/>
    </source>
</evidence>
<name>A0A832I4M0_UNCEI</name>
<keyword evidence="6 9" id="KW-1133">Transmembrane helix</keyword>
<protein>
    <recommendedName>
        <fullName evidence="9">Ca(2+)/H(+) antiporter</fullName>
    </recommendedName>
</protein>
<feature type="domain" description="Sodium/calcium exchanger membrane region" evidence="10">
    <location>
        <begin position="40"/>
        <end position="202"/>
    </location>
</feature>
<sequence length="375" mass="38986">MAAAPAARVNLLSPEHALKLLLVFVPLAAAAEWLHWGGSVVFVLACLAIVPLAGLMGEATENLAARLGAGIGGLLNATFGNAAELIIALVALHRGLHDVVKASLTGSIIGNVLLVLGLAVLAGGLRRERQTFDRSAAAVGSTLLGLAAIGLVIPAVFHWVAEAEVAGGRLTRVREVALERGLSLEISIVLFATYLLSLVFSLRTHRHLYAGQQHAGAHEAPRAPLARAVVTLVLATAAVAWMSELLVGAVEEASHALGLTEVFVGVIVVAVIGNAAEHSTAVLVAIKDKMDLAMNIAIGSSIQIALFVAPLLVFVSYAMPGGPMDLRFTPFEVLAVGIAVFVVNLVAQDGESNWLEGAMLLAVYLVLGIAFFFLP</sequence>
<dbReference type="InterPro" id="IPR044880">
    <property type="entry name" value="NCX_ion-bd_dom_sf"/>
</dbReference>
<dbReference type="NCBIfam" id="TIGR00846">
    <property type="entry name" value="caca2"/>
    <property type="match status" value="1"/>
</dbReference>
<organism evidence="11">
    <name type="scientific">Eiseniibacteriota bacterium</name>
    <dbReference type="NCBI Taxonomy" id="2212470"/>
    <lineage>
        <taxon>Bacteria</taxon>
        <taxon>Candidatus Eiseniibacteriota</taxon>
    </lineage>
</organism>
<evidence type="ECO:0000313" key="11">
    <source>
        <dbReference type="EMBL" id="HGZ43504.1"/>
    </source>
</evidence>
<dbReference type="InterPro" id="IPR004837">
    <property type="entry name" value="NaCa_Exmemb"/>
</dbReference>
<feature type="transmembrane region" description="Helical" evidence="9">
    <location>
        <begin position="181"/>
        <end position="202"/>
    </location>
</feature>
<feature type="transmembrane region" description="Helical" evidence="9">
    <location>
        <begin position="354"/>
        <end position="374"/>
    </location>
</feature>
<dbReference type="PANTHER" id="PTHR31503:SF22">
    <property type="entry name" value="VACUOLAR CALCIUM ION TRANSPORTER"/>
    <property type="match status" value="1"/>
</dbReference>
<evidence type="ECO:0000256" key="3">
    <source>
        <dbReference type="ARBA" id="ARBA00022568"/>
    </source>
</evidence>
<evidence type="ECO:0000259" key="10">
    <source>
        <dbReference type="Pfam" id="PF01699"/>
    </source>
</evidence>
<feature type="transmembrane region" description="Helical" evidence="9">
    <location>
        <begin position="331"/>
        <end position="347"/>
    </location>
</feature>
<evidence type="ECO:0000256" key="7">
    <source>
        <dbReference type="ARBA" id="ARBA00023065"/>
    </source>
</evidence>
<dbReference type="GO" id="GO:0012505">
    <property type="term" value="C:endomembrane system"/>
    <property type="evidence" value="ECO:0007669"/>
    <property type="project" value="UniProtKB-SubCell"/>
</dbReference>
<evidence type="ECO:0000256" key="2">
    <source>
        <dbReference type="ARBA" id="ARBA00022448"/>
    </source>
</evidence>
<evidence type="ECO:0000256" key="8">
    <source>
        <dbReference type="ARBA" id="ARBA00023136"/>
    </source>
</evidence>
<feature type="transmembrane region" description="Helical" evidence="9">
    <location>
        <begin position="67"/>
        <end position="92"/>
    </location>
</feature>
<dbReference type="NCBIfam" id="TIGR00378">
    <property type="entry name" value="cax"/>
    <property type="match status" value="1"/>
</dbReference>
<evidence type="ECO:0000256" key="1">
    <source>
        <dbReference type="ARBA" id="ARBA00004127"/>
    </source>
</evidence>
<feature type="transmembrane region" description="Helical" evidence="9">
    <location>
        <begin position="104"/>
        <end position="125"/>
    </location>
</feature>
<proteinExistence type="inferred from homology"/>
<keyword evidence="4 9" id="KW-0812">Transmembrane</keyword>
<feature type="transmembrane region" description="Helical" evidence="9">
    <location>
        <begin position="223"/>
        <end position="242"/>
    </location>
</feature>
<dbReference type="GO" id="GO:0006874">
    <property type="term" value="P:intracellular calcium ion homeostasis"/>
    <property type="evidence" value="ECO:0007669"/>
    <property type="project" value="TreeGrafter"/>
</dbReference>
<evidence type="ECO:0000256" key="6">
    <source>
        <dbReference type="ARBA" id="ARBA00022989"/>
    </source>
</evidence>
<feature type="transmembrane region" description="Helical" evidence="9">
    <location>
        <begin position="137"/>
        <end position="161"/>
    </location>
</feature>
<feature type="transmembrane region" description="Helical" evidence="9">
    <location>
        <begin position="33"/>
        <end position="55"/>
    </location>
</feature>
<keyword evidence="9" id="KW-0050">Antiport</keyword>
<dbReference type="GO" id="GO:0016020">
    <property type="term" value="C:membrane"/>
    <property type="evidence" value="ECO:0007669"/>
    <property type="project" value="InterPro"/>
</dbReference>
<dbReference type="Gene3D" id="1.20.1420.30">
    <property type="entry name" value="NCX, central ion-binding region"/>
    <property type="match status" value="1"/>
</dbReference>
<keyword evidence="2 9" id="KW-0813">Transport</keyword>
<comment type="similarity">
    <text evidence="9">Belongs to the Ca(2+):cation antiporter (CaCA) (TC 2.A.19) family.</text>
</comment>
<evidence type="ECO:0000256" key="5">
    <source>
        <dbReference type="ARBA" id="ARBA00022837"/>
    </source>
</evidence>
<feature type="transmembrane region" description="Helical" evidence="9">
    <location>
        <begin position="296"/>
        <end position="319"/>
    </location>
</feature>
<keyword evidence="3 9" id="KW-0109">Calcium transport</keyword>
<accession>A0A832I4M0</accession>
<keyword evidence="8 9" id="KW-0472">Membrane</keyword>
<dbReference type="InterPro" id="IPR004798">
    <property type="entry name" value="CAX-like"/>
</dbReference>
<keyword evidence="7 9" id="KW-0406">Ion transport</keyword>
<comment type="caution">
    <text evidence="9">Lacks conserved residue(s) required for the propagation of feature annotation.</text>
</comment>
<comment type="function">
    <text evidence="9">Ca(+)/H(+) antiporter that extrudes calcium in exchange for external protons.</text>
</comment>
<dbReference type="AlphaFoldDB" id="A0A832I4M0"/>
<feature type="domain" description="Sodium/calcium exchanger membrane region" evidence="10">
    <location>
        <begin position="228"/>
        <end position="369"/>
    </location>
</feature>
<reference evidence="11" key="1">
    <citation type="journal article" date="2020" name="mSystems">
        <title>Genome- and Community-Level Interaction Insights into Carbon Utilization and Element Cycling Functions of Hydrothermarchaeota in Hydrothermal Sediment.</title>
        <authorList>
            <person name="Zhou Z."/>
            <person name="Liu Y."/>
            <person name="Xu W."/>
            <person name="Pan J."/>
            <person name="Luo Z.H."/>
            <person name="Li M."/>
        </authorList>
    </citation>
    <scope>NUCLEOTIDE SEQUENCE [LARGE SCALE GENOMIC DNA]</scope>
    <source>
        <strain evidence="11">SpSt-381</strain>
    </source>
</reference>
<dbReference type="EMBL" id="DSQF01000018">
    <property type="protein sequence ID" value="HGZ43504.1"/>
    <property type="molecule type" value="Genomic_DNA"/>
</dbReference>
<dbReference type="GO" id="GO:0015369">
    <property type="term" value="F:calcium:proton antiporter activity"/>
    <property type="evidence" value="ECO:0007669"/>
    <property type="project" value="UniProtKB-UniRule"/>
</dbReference>
<gene>
    <name evidence="11" type="primary">cax</name>
    <name evidence="11" type="ORF">ENR23_08780</name>
</gene>